<proteinExistence type="predicted"/>
<organism evidence="1 2">
    <name type="scientific">Ilyodon furcidens</name>
    <name type="common">goldbreast splitfin</name>
    <dbReference type="NCBI Taxonomy" id="33524"/>
    <lineage>
        <taxon>Eukaryota</taxon>
        <taxon>Metazoa</taxon>
        <taxon>Chordata</taxon>
        <taxon>Craniata</taxon>
        <taxon>Vertebrata</taxon>
        <taxon>Euteleostomi</taxon>
        <taxon>Actinopterygii</taxon>
        <taxon>Neopterygii</taxon>
        <taxon>Teleostei</taxon>
        <taxon>Neoteleostei</taxon>
        <taxon>Acanthomorphata</taxon>
        <taxon>Ovalentaria</taxon>
        <taxon>Atherinomorphae</taxon>
        <taxon>Cyprinodontiformes</taxon>
        <taxon>Goodeidae</taxon>
        <taxon>Ilyodon</taxon>
    </lineage>
</organism>
<protein>
    <submittedName>
        <fullName evidence="1">Uncharacterized protein</fullName>
    </submittedName>
</protein>
<accession>A0ABV0VEM9</accession>
<name>A0ABV0VEM9_9TELE</name>
<sequence>MSLKMYTCPQQKGVVSVTLETIGKLLFKEGRGQVQHESSFWTAPSDLTVNLLKVEEHKVSNIHQLYDVVTEESEKTPVATCEALVNSMSWKILVGTQNIDILT</sequence>
<dbReference type="EMBL" id="JAHRIQ010105115">
    <property type="protein sequence ID" value="MEQ2255192.1"/>
    <property type="molecule type" value="Genomic_DNA"/>
</dbReference>
<dbReference type="Proteomes" id="UP001482620">
    <property type="component" value="Unassembled WGS sequence"/>
</dbReference>
<evidence type="ECO:0000313" key="1">
    <source>
        <dbReference type="EMBL" id="MEQ2255192.1"/>
    </source>
</evidence>
<keyword evidence="2" id="KW-1185">Reference proteome</keyword>
<comment type="caution">
    <text evidence="1">The sequence shown here is derived from an EMBL/GenBank/DDBJ whole genome shotgun (WGS) entry which is preliminary data.</text>
</comment>
<reference evidence="1 2" key="1">
    <citation type="submission" date="2021-06" db="EMBL/GenBank/DDBJ databases">
        <authorList>
            <person name="Palmer J.M."/>
        </authorList>
    </citation>
    <scope>NUCLEOTIDE SEQUENCE [LARGE SCALE GENOMIC DNA]</scope>
    <source>
        <strain evidence="2">if_2019</strain>
        <tissue evidence="1">Muscle</tissue>
    </source>
</reference>
<gene>
    <name evidence="1" type="ORF">ILYODFUR_011264</name>
</gene>
<evidence type="ECO:0000313" key="2">
    <source>
        <dbReference type="Proteomes" id="UP001482620"/>
    </source>
</evidence>